<reference evidence="1 2" key="1">
    <citation type="submission" date="2019-05" db="EMBL/GenBank/DDBJ databases">
        <title>Erythrobacter marisflavi sp. nov., isolated from isolated from water of an estuary environment.</title>
        <authorList>
            <person name="Yoon J.-H."/>
        </authorList>
    </citation>
    <scope>NUCLEOTIDE SEQUENCE [LARGE SCALE GENOMIC DNA]</scope>
    <source>
        <strain evidence="1 2">KEM-5</strain>
    </source>
</reference>
<dbReference type="Gene3D" id="3.90.1140.10">
    <property type="entry name" value="Cyclic phosphodiesterase"/>
    <property type="match status" value="1"/>
</dbReference>
<dbReference type="GO" id="GO:0016874">
    <property type="term" value="F:ligase activity"/>
    <property type="evidence" value="ECO:0007669"/>
    <property type="project" value="UniProtKB-KW"/>
</dbReference>
<dbReference type="OrthoDB" id="793003at2"/>
<evidence type="ECO:0000313" key="2">
    <source>
        <dbReference type="Proteomes" id="UP000309668"/>
    </source>
</evidence>
<dbReference type="SUPFAM" id="SSF55144">
    <property type="entry name" value="LigT-like"/>
    <property type="match status" value="1"/>
</dbReference>
<evidence type="ECO:0000313" key="1">
    <source>
        <dbReference type="EMBL" id="TMM49080.1"/>
    </source>
</evidence>
<dbReference type="EMBL" id="VCAO01000002">
    <property type="protein sequence ID" value="TMM49080.1"/>
    <property type="molecule type" value="Genomic_DNA"/>
</dbReference>
<keyword evidence="2" id="KW-1185">Reference proteome</keyword>
<accession>A0A5S3P7C4</accession>
<dbReference type="InterPro" id="IPR009097">
    <property type="entry name" value="Cyclic_Pdiesterase"/>
</dbReference>
<sequence length="183" mass="20281">MVRNPAQARRDVSEAGAPLILTAELPPGLHRRFTALRSEHFPPERNHLEAHVTLFHALPPMCEGELRRLLGRLTAAMAPVGGRIEGIMPMGSGTAIRLASHDLLMVRGDVAEHFHGMLTAQDSHNPRLHVTVQNKVTPAQAKALQASLAPIILPERFKFPGLALHRYRGGPWEFVARWPFRGK</sequence>
<dbReference type="Proteomes" id="UP000309668">
    <property type="component" value="Unassembled WGS sequence"/>
</dbReference>
<comment type="caution">
    <text evidence="1">The sequence shown here is derived from an EMBL/GenBank/DDBJ whole genome shotgun (WGS) entry which is preliminary data.</text>
</comment>
<dbReference type="AlphaFoldDB" id="A0A5S3P7C4"/>
<dbReference type="Pfam" id="PF13563">
    <property type="entry name" value="2_5_RNA_ligase2"/>
    <property type="match status" value="1"/>
</dbReference>
<name>A0A5S3P7C4_9SPHN</name>
<keyword evidence="1" id="KW-0436">Ligase</keyword>
<organism evidence="1 2">
    <name type="scientific">Qipengyuania marisflavi</name>
    <dbReference type="NCBI Taxonomy" id="2486356"/>
    <lineage>
        <taxon>Bacteria</taxon>
        <taxon>Pseudomonadati</taxon>
        <taxon>Pseudomonadota</taxon>
        <taxon>Alphaproteobacteria</taxon>
        <taxon>Sphingomonadales</taxon>
        <taxon>Erythrobacteraceae</taxon>
        <taxon>Qipengyuania</taxon>
    </lineage>
</organism>
<proteinExistence type="predicted"/>
<gene>
    <name evidence="1" type="ORF">FEV51_06865</name>
</gene>
<protein>
    <submittedName>
        <fullName evidence="1">2'-5' RNA ligase family protein</fullName>
    </submittedName>
</protein>